<reference evidence="2 3" key="1">
    <citation type="submission" date="2019-09" db="EMBL/GenBank/DDBJ databases">
        <title>Genome sequencing of Ng87 strain.</title>
        <authorList>
            <person name="Karasev E.S."/>
            <person name="Andronov E."/>
        </authorList>
    </citation>
    <scope>NUCLEOTIDE SEQUENCE [LARGE SCALE GENOMIC DNA]</scope>
    <source>
        <strain evidence="2 3">Ng87</strain>
    </source>
</reference>
<dbReference type="RefSeq" id="WP_151043202.1">
    <property type="nucleotide sequence ID" value="NZ_VZUL01000002.1"/>
</dbReference>
<evidence type="ECO:0000256" key="1">
    <source>
        <dbReference type="SAM" id="Phobius"/>
    </source>
</evidence>
<name>A0A6A1TSW8_NEOGA</name>
<dbReference type="GO" id="GO:0008233">
    <property type="term" value="F:peptidase activity"/>
    <property type="evidence" value="ECO:0007669"/>
    <property type="project" value="UniProtKB-KW"/>
</dbReference>
<dbReference type="EMBL" id="VZUL01000002">
    <property type="protein sequence ID" value="KAB1087336.1"/>
    <property type="molecule type" value="Genomic_DNA"/>
</dbReference>
<sequence length="124" mass="14031">MTLDLTAVAAVVGLLLGFINLFTAVRTMLSAGEKKLDERVTKAETKLIDHDRRIQAIESDMKHLPDRETTHRIEMTMSEIMRRLEVQDATLSGRFEAMDERLKPIQAIGERLQDALIEQARNAA</sequence>
<keyword evidence="1" id="KW-0472">Membrane</keyword>
<evidence type="ECO:0000313" key="3">
    <source>
        <dbReference type="Proteomes" id="UP000386575"/>
    </source>
</evidence>
<gene>
    <name evidence="2" type="ORF">F4V91_13440</name>
</gene>
<keyword evidence="2" id="KW-0378">Hydrolase</keyword>
<protein>
    <submittedName>
        <fullName evidence="2">Clp protease</fullName>
    </submittedName>
</protein>
<organism evidence="2 3">
    <name type="scientific">Neorhizobium galegae</name>
    <name type="common">Rhizobium galegae</name>
    <dbReference type="NCBI Taxonomy" id="399"/>
    <lineage>
        <taxon>Bacteria</taxon>
        <taxon>Pseudomonadati</taxon>
        <taxon>Pseudomonadota</taxon>
        <taxon>Alphaproteobacteria</taxon>
        <taxon>Hyphomicrobiales</taxon>
        <taxon>Rhizobiaceae</taxon>
        <taxon>Rhizobium/Agrobacterium group</taxon>
        <taxon>Neorhizobium</taxon>
    </lineage>
</organism>
<comment type="caution">
    <text evidence="2">The sequence shown here is derived from an EMBL/GenBank/DDBJ whole genome shotgun (WGS) entry which is preliminary data.</text>
</comment>
<keyword evidence="2" id="KW-0645">Protease</keyword>
<dbReference type="GO" id="GO:0006508">
    <property type="term" value="P:proteolysis"/>
    <property type="evidence" value="ECO:0007669"/>
    <property type="project" value="UniProtKB-KW"/>
</dbReference>
<evidence type="ECO:0000313" key="2">
    <source>
        <dbReference type="EMBL" id="KAB1087336.1"/>
    </source>
</evidence>
<dbReference type="AlphaFoldDB" id="A0A6A1TSW8"/>
<dbReference type="Proteomes" id="UP000386575">
    <property type="component" value="Unassembled WGS sequence"/>
</dbReference>
<keyword evidence="1" id="KW-1133">Transmembrane helix</keyword>
<proteinExistence type="predicted"/>
<keyword evidence="1" id="KW-0812">Transmembrane</keyword>
<accession>A0A6A1TSW8</accession>
<feature type="transmembrane region" description="Helical" evidence="1">
    <location>
        <begin position="6"/>
        <end position="25"/>
    </location>
</feature>